<feature type="signal peptide" evidence="1">
    <location>
        <begin position="1"/>
        <end position="26"/>
    </location>
</feature>
<accession>A0A5N0EMH9</accession>
<evidence type="ECO:0000313" key="3">
    <source>
        <dbReference type="Proteomes" id="UP000323876"/>
    </source>
</evidence>
<organism evidence="2 3">
    <name type="scientific">Nocardia colli</name>
    <dbReference type="NCBI Taxonomy" id="2545717"/>
    <lineage>
        <taxon>Bacteria</taxon>
        <taxon>Bacillati</taxon>
        <taxon>Actinomycetota</taxon>
        <taxon>Actinomycetes</taxon>
        <taxon>Mycobacteriales</taxon>
        <taxon>Nocardiaceae</taxon>
        <taxon>Nocardia</taxon>
    </lineage>
</organism>
<name>A0A5N0EMH9_9NOCA</name>
<proteinExistence type="predicted"/>
<reference evidence="2 3" key="1">
    <citation type="submission" date="2019-09" db="EMBL/GenBank/DDBJ databases">
        <authorList>
            <person name="Wang X."/>
        </authorList>
    </citation>
    <scope>NUCLEOTIDE SEQUENCE [LARGE SCALE GENOMIC DNA]</scope>
    <source>
        <strain evidence="2 3">CICC 11023</strain>
    </source>
</reference>
<evidence type="ECO:0000256" key="1">
    <source>
        <dbReference type="SAM" id="SignalP"/>
    </source>
</evidence>
<protein>
    <recommendedName>
        <fullName evidence="4">Secreted protein</fullName>
    </recommendedName>
</protein>
<feature type="chain" id="PRO_5024429961" description="Secreted protein" evidence="1">
    <location>
        <begin position="27"/>
        <end position="64"/>
    </location>
</feature>
<keyword evidence="3" id="KW-1185">Reference proteome</keyword>
<keyword evidence="1" id="KW-0732">Signal</keyword>
<comment type="caution">
    <text evidence="2">The sequence shown here is derived from an EMBL/GenBank/DDBJ whole genome shotgun (WGS) entry which is preliminary data.</text>
</comment>
<gene>
    <name evidence="2" type="ORF">F3087_01245</name>
</gene>
<dbReference type="AlphaFoldDB" id="A0A5N0EMH9"/>
<dbReference type="EMBL" id="VXLC01000001">
    <property type="protein sequence ID" value="KAA8889979.1"/>
    <property type="molecule type" value="Genomic_DNA"/>
</dbReference>
<sequence length="64" mass="6066">MSVLRGIVVGAVIGAATLIGAGAATAAPLTLEPAAPAAEPVAKDCTGVIHPLAQLTCTLSSLSG</sequence>
<dbReference type="RefSeq" id="WP_150399894.1">
    <property type="nucleotide sequence ID" value="NZ_VXLC01000001.1"/>
</dbReference>
<evidence type="ECO:0000313" key="2">
    <source>
        <dbReference type="EMBL" id="KAA8889979.1"/>
    </source>
</evidence>
<evidence type="ECO:0008006" key="4">
    <source>
        <dbReference type="Google" id="ProtNLM"/>
    </source>
</evidence>
<dbReference type="Proteomes" id="UP000323876">
    <property type="component" value="Unassembled WGS sequence"/>
</dbReference>